<dbReference type="Proteomes" id="UP000325811">
    <property type="component" value="Plasmid pI"/>
</dbReference>
<evidence type="ECO:0000256" key="1">
    <source>
        <dbReference type="SAM" id="SignalP"/>
    </source>
</evidence>
<keyword evidence="1" id="KW-0732">Signal</keyword>
<reference evidence="2 3" key="1">
    <citation type="submission" date="2019-08" db="EMBL/GenBank/DDBJ databases">
        <authorList>
            <person name="Herpell B J."/>
        </authorList>
    </citation>
    <scope>NUCLEOTIDE SEQUENCE [LARGE SCALE GENOMIC DNA]</scope>
    <source>
        <strain evidence="3">Msb3</strain>
        <plasmid evidence="2 3">pI</plasmid>
    </source>
</reference>
<dbReference type="AlphaFoldDB" id="A0A5Q4ZQK4"/>
<gene>
    <name evidence="2" type="ORF">PDMSB3_0064</name>
</gene>
<evidence type="ECO:0000313" key="3">
    <source>
        <dbReference type="Proteomes" id="UP000325811"/>
    </source>
</evidence>
<dbReference type="EMBL" id="LR699555">
    <property type="protein sequence ID" value="VVD30900.1"/>
    <property type="molecule type" value="Genomic_DNA"/>
</dbReference>
<accession>A0A5Q4ZQK4</accession>
<dbReference type="RefSeq" id="WP_165189834.1">
    <property type="nucleotide sequence ID" value="NZ_LR699555.1"/>
</dbReference>
<feature type="signal peptide" evidence="1">
    <location>
        <begin position="1"/>
        <end position="21"/>
    </location>
</feature>
<protein>
    <submittedName>
        <fullName evidence="2">Uncharacterized protein</fullName>
    </submittedName>
</protein>
<geneLocation type="plasmid" evidence="2 3">
    <name>pI</name>
</geneLocation>
<feature type="chain" id="PRO_5025005465" evidence="1">
    <location>
        <begin position="22"/>
        <end position="186"/>
    </location>
</feature>
<organism evidence="2 3">
    <name type="scientific">Paraburkholderia dioscoreae</name>
    <dbReference type="NCBI Taxonomy" id="2604047"/>
    <lineage>
        <taxon>Bacteria</taxon>
        <taxon>Pseudomonadati</taxon>
        <taxon>Pseudomonadota</taxon>
        <taxon>Betaproteobacteria</taxon>
        <taxon>Burkholderiales</taxon>
        <taxon>Burkholderiaceae</taxon>
        <taxon>Paraburkholderia</taxon>
    </lineage>
</organism>
<evidence type="ECO:0000313" key="2">
    <source>
        <dbReference type="EMBL" id="VVD30900.1"/>
    </source>
</evidence>
<proteinExistence type="predicted"/>
<keyword evidence="2" id="KW-0614">Plasmid</keyword>
<name>A0A5Q4ZQK4_9BURK</name>
<dbReference type="KEGG" id="pdio:PDMSB3_0064.2"/>
<keyword evidence="3" id="KW-1185">Reference proteome</keyword>
<sequence>MKKRAISASVTLLLICFQAGAQTLPQRILQCSGSDEWKGINAPKDAGIPQPDPSRIVGGTYTFQGNVLVKSGEGKVADQRYKLCSVTTTNYVYSTDCSIDTAGYIAEWLKVSTAASDTAFQARHKESWVQLDTVTVDRVNLSLDEMYVAPLERSDYDPEKANALVLTPYLLSTHYVATCHLAQPQF</sequence>